<dbReference type="Proteomes" id="UP000655751">
    <property type="component" value="Unassembled WGS sequence"/>
</dbReference>
<evidence type="ECO:0000313" key="10">
    <source>
        <dbReference type="Proteomes" id="UP000655751"/>
    </source>
</evidence>
<dbReference type="Gene3D" id="3.90.226.10">
    <property type="entry name" value="2-enoyl-CoA Hydratase, Chain A, domain 1"/>
    <property type="match status" value="1"/>
</dbReference>
<dbReference type="PANTHER" id="PTHR43684:SF1">
    <property type="entry name" value="ENOYL-COA DELTA ISOMERASE 2"/>
    <property type="match status" value="1"/>
</dbReference>
<evidence type="ECO:0000256" key="8">
    <source>
        <dbReference type="RuleBase" id="RU003707"/>
    </source>
</evidence>
<dbReference type="PROSITE" id="PS00166">
    <property type="entry name" value="ENOYL_COA_HYDRATASE"/>
    <property type="match status" value="1"/>
</dbReference>
<reference evidence="9" key="1">
    <citation type="submission" date="2020-11" db="EMBL/GenBank/DDBJ databases">
        <title>Nocardia NEAU-351.nov., a novel actinomycete isolated from the cow dung.</title>
        <authorList>
            <person name="Zhang X."/>
        </authorList>
    </citation>
    <scope>NUCLEOTIDE SEQUENCE</scope>
    <source>
        <strain evidence="9">NEAU-351</strain>
    </source>
</reference>
<evidence type="ECO:0000313" key="9">
    <source>
        <dbReference type="EMBL" id="MBH0779758.1"/>
    </source>
</evidence>
<comment type="similarity">
    <text evidence="8">Belongs to the enoyl-CoA hydratase/isomerase family.</text>
</comment>
<dbReference type="GO" id="GO:0004300">
    <property type="term" value="F:enoyl-CoA hydratase activity"/>
    <property type="evidence" value="ECO:0007669"/>
    <property type="project" value="UniProtKB-EC"/>
</dbReference>
<dbReference type="CDD" id="cd06558">
    <property type="entry name" value="crotonase-like"/>
    <property type="match status" value="1"/>
</dbReference>
<dbReference type="GO" id="GO:0004165">
    <property type="term" value="F:delta(3)-delta(2)-enoyl-CoA isomerase activity"/>
    <property type="evidence" value="ECO:0007669"/>
    <property type="project" value="UniProtKB-ARBA"/>
</dbReference>
<comment type="catalytic activity">
    <reaction evidence="7">
        <text>a 4-saturated-(3S)-3-hydroxyacyl-CoA = a (3E)-enoyl-CoA + H2O</text>
        <dbReference type="Rhea" id="RHEA:20724"/>
        <dbReference type="ChEBI" id="CHEBI:15377"/>
        <dbReference type="ChEBI" id="CHEBI:58521"/>
        <dbReference type="ChEBI" id="CHEBI:137480"/>
        <dbReference type="EC" id="4.2.1.17"/>
    </reaction>
</comment>
<accession>A0A931IFT1</accession>
<dbReference type="AlphaFoldDB" id="A0A931IFT1"/>
<evidence type="ECO:0000256" key="1">
    <source>
        <dbReference type="ARBA" id="ARBA00002994"/>
    </source>
</evidence>
<sequence>MTKTTGDTALSEPLLRSLDSGVLTLTLHRPAARNALSLEMLDALAAALDEAAEDDSVRVVLLTGAGRGFCAGGDVETLARGESIFGPMSDRPARVARQIEVQRATAVRLWEYPKPTVAALNGHAVGAGMALALACDLRYAVESAELRPGFSAVGLAGDFGATWLLSTLIGRARAVEALLYAEPITARRAVELGVVNAVFGADEFSARVADRVRALAKRSAPAVAAIKRNVVVAGHSDLATAADAEVYRHVELLETPEHRAALEQIRSRGA</sequence>
<comment type="function">
    <text evidence="1">Could possibly oxidize fatty acids using specific components.</text>
</comment>
<evidence type="ECO:0000256" key="2">
    <source>
        <dbReference type="ARBA" id="ARBA00004275"/>
    </source>
</evidence>
<keyword evidence="3" id="KW-0276">Fatty acid metabolism</keyword>
<dbReference type="Pfam" id="PF00378">
    <property type="entry name" value="ECH_1"/>
    <property type="match status" value="1"/>
</dbReference>
<dbReference type="RefSeq" id="WP_196152074.1">
    <property type="nucleotide sequence ID" value="NZ_JADMLG010000012.1"/>
</dbReference>
<dbReference type="InterPro" id="IPR001753">
    <property type="entry name" value="Enoyl-CoA_hydra/iso"/>
</dbReference>
<dbReference type="InterPro" id="IPR029045">
    <property type="entry name" value="ClpP/crotonase-like_dom_sf"/>
</dbReference>
<dbReference type="EMBL" id="JADMLG010000012">
    <property type="protein sequence ID" value="MBH0779758.1"/>
    <property type="molecule type" value="Genomic_DNA"/>
</dbReference>
<protein>
    <submittedName>
        <fullName evidence="9">Enoyl-CoA hydratase/isomerase family protein</fullName>
    </submittedName>
</protein>
<evidence type="ECO:0000256" key="7">
    <source>
        <dbReference type="ARBA" id="ARBA00023717"/>
    </source>
</evidence>
<keyword evidence="4" id="KW-0576">Peroxisome</keyword>
<keyword evidence="5" id="KW-0413">Isomerase</keyword>
<keyword evidence="3" id="KW-0443">Lipid metabolism</keyword>
<evidence type="ECO:0000256" key="5">
    <source>
        <dbReference type="ARBA" id="ARBA00023235"/>
    </source>
</evidence>
<dbReference type="InterPro" id="IPR018376">
    <property type="entry name" value="Enoyl-CoA_hyd/isom_CS"/>
</dbReference>
<comment type="catalytic activity">
    <reaction evidence="6">
        <text>a (3S)-3-hydroxyacyl-CoA = a (2E)-enoyl-CoA + H2O</text>
        <dbReference type="Rhea" id="RHEA:16105"/>
        <dbReference type="ChEBI" id="CHEBI:15377"/>
        <dbReference type="ChEBI" id="CHEBI:57318"/>
        <dbReference type="ChEBI" id="CHEBI:58856"/>
        <dbReference type="EC" id="4.2.1.17"/>
    </reaction>
</comment>
<comment type="caution">
    <text evidence="9">The sequence shown here is derived from an EMBL/GenBank/DDBJ whole genome shotgun (WGS) entry which is preliminary data.</text>
</comment>
<gene>
    <name evidence="9" type="ORF">IT779_26145</name>
</gene>
<evidence type="ECO:0000256" key="4">
    <source>
        <dbReference type="ARBA" id="ARBA00023140"/>
    </source>
</evidence>
<keyword evidence="10" id="KW-1185">Reference proteome</keyword>
<dbReference type="InterPro" id="IPR051053">
    <property type="entry name" value="ECH/Chromodomain_protein"/>
</dbReference>
<dbReference type="PANTHER" id="PTHR43684">
    <property type="match status" value="1"/>
</dbReference>
<dbReference type="GO" id="GO:0006631">
    <property type="term" value="P:fatty acid metabolic process"/>
    <property type="evidence" value="ECO:0007669"/>
    <property type="project" value="UniProtKB-KW"/>
</dbReference>
<name>A0A931IFT1_9NOCA</name>
<proteinExistence type="inferred from homology"/>
<dbReference type="SUPFAM" id="SSF52096">
    <property type="entry name" value="ClpP/crotonase"/>
    <property type="match status" value="1"/>
</dbReference>
<evidence type="ECO:0000256" key="3">
    <source>
        <dbReference type="ARBA" id="ARBA00022832"/>
    </source>
</evidence>
<organism evidence="9 10">
    <name type="scientific">Nocardia bovistercoris</name>
    <dbReference type="NCBI Taxonomy" id="2785916"/>
    <lineage>
        <taxon>Bacteria</taxon>
        <taxon>Bacillati</taxon>
        <taxon>Actinomycetota</taxon>
        <taxon>Actinomycetes</taxon>
        <taxon>Mycobacteriales</taxon>
        <taxon>Nocardiaceae</taxon>
        <taxon>Nocardia</taxon>
    </lineage>
</organism>
<evidence type="ECO:0000256" key="6">
    <source>
        <dbReference type="ARBA" id="ARBA00023709"/>
    </source>
</evidence>
<comment type="subcellular location">
    <subcellularLocation>
        <location evidence="2">Peroxisome</location>
    </subcellularLocation>
</comment>